<evidence type="ECO:0000313" key="2">
    <source>
        <dbReference type="EMBL" id="CAH0764674.1"/>
    </source>
</evidence>
<organism evidence="2 3">
    <name type="scientific">Diatraea saccharalis</name>
    <name type="common">sugarcane borer</name>
    <dbReference type="NCBI Taxonomy" id="40085"/>
    <lineage>
        <taxon>Eukaryota</taxon>
        <taxon>Metazoa</taxon>
        <taxon>Ecdysozoa</taxon>
        <taxon>Arthropoda</taxon>
        <taxon>Hexapoda</taxon>
        <taxon>Insecta</taxon>
        <taxon>Pterygota</taxon>
        <taxon>Neoptera</taxon>
        <taxon>Endopterygota</taxon>
        <taxon>Lepidoptera</taxon>
        <taxon>Glossata</taxon>
        <taxon>Ditrysia</taxon>
        <taxon>Pyraloidea</taxon>
        <taxon>Crambidae</taxon>
        <taxon>Crambinae</taxon>
        <taxon>Diatraea</taxon>
    </lineage>
</organism>
<dbReference type="Proteomes" id="UP001153714">
    <property type="component" value="Chromosome 8"/>
</dbReference>
<name>A0A9P0C873_9NEOP</name>
<dbReference type="PANTHER" id="PTHR21780">
    <property type="entry name" value="TRANSMEMBRANE PROTEIN 209"/>
    <property type="match status" value="1"/>
</dbReference>
<dbReference type="EMBL" id="OU893339">
    <property type="protein sequence ID" value="CAH0764674.1"/>
    <property type="molecule type" value="Genomic_DNA"/>
</dbReference>
<gene>
    <name evidence="2" type="ORF">DIATSA_LOCUS13239</name>
</gene>
<dbReference type="PANTHER" id="PTHR21780:SF0">
    <property type="entry name" value="TRANSMEMBRANE PROTEIN 209"/>
    <property type="match status" value="1"/>
</dbReference>
<proteinExistence type="predicted"/>
<dbReference type="Pfam" id="PF09786">
    <property type="entry name" value="CytochromB561_N"/>
    <property type="match status" value="1"/>
</dbReference>
<feature type="compositionally biased region" description="Basic and acidic residues" evidence="1">
    <location>
        <begin position="105"/>
        <end position="117"/>
    </location>
</feature>
<accession>A0A9P0C873</accession>
<sequence length="481" mass="51195">MSSSPDSSLLLRTIELNYTNKKRSNSFKWIVVNSIFFLIFAYDLWCGCECGLGVLHYVEAGACGVAAANLLQHVARTLPARRTPLPLTPAQRRLLGLQATKLDSSFREVSPEAEVRPHTSGGSDELELSPLARARSWGGAGSGAGTGTSPPPSPSSPQHSPYSSPARLDRDEFIADHQALADYLRRREESESRVGEGAWSWSGACTGAGAGAATGQPPVYQLAALDTEGEEGSEGVGGGAGVGVGGVAGSPQMWRRLQLDPRRLTQFNLNLRLWLQVTILERVVREMDALDAALAAHGMPATSLGQVGVERLRAVCGGAELVPFLAPFPDQRYVVRRYRELAAGGCLSEYRWCGGGEGWDESRPTDAELILHAFATYMDKQLPAEGGGGGGAGGVFSSCHLSRGGAPPRGKGVLAIHQVSRSPPHYVLACGDETLEVGAGRNNLLHVLLVFVAVCARHDPPALKRLHLGKAGLNMLWIIGR</sequence>
<dbReference type="AlphaFoldDB" id="A0A9P0C873"/>
<dbReference type="InterPro" id="IPR019176">
    <property type="entry name" value="Cytochrome_B561-rel"/>
</dbReference>
<dbReference type="OrthoDB" id="509821at2759"/>
<feature type="region of interest" description="Disordered" evidence="1">
    <location>
        <begin position="105"/>
        <end position="166"/>
    </location>
</feature>
<reference evidence="2" key="1">
    <citation type="submission" date="2021-12" db="EMBL/GenBank/DDBJ databases">
        <authorList>
            <person name="King R."/>
        </authorList>
    </citation>
    <scope>NUCLEOTIDE SEQUENCE</scope>
</reference>
<evidence type="ECO:0008006" key="4">
    <source>
        <dbReference type="Google" id="ProtNLM"/>
    </source>
</evidence>
<evidence type="ECO:0000256" key="1">
    <source>
        <dbReference type="SAM" id="MobiDB-lite"/>
    </source>
</evidence>
<protein>
    <recommendedName>
        <fullName evidence="4">Transmembrane protein 209</fullName>
    </recommendedName>
</protein>
<feature type="compositionally biased region" description="Low complexity" evidence="1">
    <location>
        <begin position="156"/>
        <end position="165"/>
    </location>
</feature>
<reference evidence="2" key="2">
    <citation type="submission" date="2022-10" db="EMBL/GenBank/DDBJ databases">
        <authorList>
            <consortium name="ENA_rothamsted_submissions"/>
            <consortium name="culmorum"/>
            <person name="King R."/>
        </authorList>
    </citation>
    <scope>NUCLEOTIDE SEQUENCE</scope>
</reference>
<evidence type="ECO:0000313" key="3">
    <source>
        <dbReference type="Proteomes" id="UP001153714"/>
    </source>
</evidence>
<keyword evidence="3" id="KW-1185">Reference proteome</keyword>
<dbReference type="GO" id="GO:0016020">
    <property type="term" value="C:membrane"/>
    <property type="evidence" value="ECO:0007669"/>
    <property type="project" value="TreeGrafter"/>
</dbReference>